<dbReference type="Proteomes" id="UP001469553">
    <property type="component" value="Unassembled WGS sequence"/>
</dbReference>
<protein>
    <submittedName>
        <fullName evidence="2">Uncharacterized protein</fullName>
    </submittedName>
</protein>
<organism evidence="2 3">
    <name type="scientific">Ameca splendens</name>
    <dbReference type="NCBI Taxonomy" id="208324"/>
    <lineage>
        <taxon>Eukaryota</taxon>
        <taxon>Metazoa</taxon>
        <taxon>Chordata</taxon>
        <taxon>Craniata</taxon>
        <taxon>Vertebrata</taxon>
        <taxon>Euteleostomi</taxon>
        <taxon>Actinopterygii</taxon>
        <taxon>Neopterygii</taxon>
        <taxon>Teleostei</taxon>
        <taxon>Neoteleostei</taxon>
        <taxon>Acanthomorphata</taxon>
        <taxon>Ovalentaria</taxon>
        <taxon>Atherinomorphae</taxon>
        <taxon>Cyprinodontiformes</taxon>
        <taxon>Goodeidae</taxon>
        <taxon>Ameca</taxon>
    </lineage>
</organism>
<accession>A0ABV0XET4</accession>
<sequence>MLFTVPESGFWSRSRQRKSNLDPEMDRRTIPWTVTTVGLGMVYLDPGAVCLQCECMPGQGTKSRKRGCNARAAHLSEEDQVEEKQRGMPAPEQSPATEEGLLLTIRDSSTGRKMETDNTANNILASVKEQGLLEDTRGQDLIQLWNYLRITPNRLTIKTFGASLLQKRLLPIATVLFFSLCRCHD</sequence>
<keyword evidence="3" id="KW-1185">Reference proteome</keyword>
<evidence type="ECO:0000256" key="1">
    <source>
        <dbReference type="SAM" id="MobiDB-lite"/>
    </source>
</evidence>
<name>A0ABV0XET4_9TELE</name>
<gene>
    <name evidence="2" type="ORF">AMECASPLE_014677</name>
</gene>
<evidence type="ECO:0000313" key="2">
    <source>
        <dbReference type="EMBL" id="MEQ2279962.1"/>
    </source>
</evidence>
<reference evidence="2 3" key="1">
    <citation type="submission" date="2021-06" db="EMBL/GenBank/DDBJ databases">
        <authorList>
            <person name="Palmer J.M."/>
        </authorList>
    </citation>
    <scope>NUCLEOTIDE SEQUENCE [LARGE SCALE GENOMIC DNA]</scope>
    <source>
        <strain evidence="2 3">AS_MEX2019</strain>
        <tissue evidence="2">Muscle</tissue>
    </source>
</reference>
<feature type="compositionally biased region" description="Basic and acidic residues" evidence="1">
    <location>
        <begin position="74"/>
        <end position="86"/>
    </location>
</feature>
<dbReference type="EMBL" id="JAHRIP010001003">
    <property type="protein sequence ID" value="MEQ2279962.1"/>
    <property type="molecule type" value="Genomic_DNA"/>
</dbReference>
<feature type="region of interest" description="Disordered" evidence="1">
    <location>
        <begin position="71"/>
        <end position="96"/>
    </location>
</feature>
<proteinExistence type="predicted"/>
<evidence type="ECO:0000313" key="3">
    <source>
        <dbReference type="Proteomes" id="UP001469553"/>
    </source>
</evidence>
<comment type="caution">
    <text evidence="2">The sequence shown here is derived from an EMBL/GenBank/DDBJ whole genome shotgun (WGS) entry which is preliminary data.</text>
</comment>